<evidence type="ECO:0008006" key="3">
    <source>
        <dbReference type="Google" id="ProtNLM"/>
    </source>
</evidence>
<dbReference type="KEGG" id="csl:COCSUDRAFT_59280"/>
<sequence length="468" mass="50527">MQSEGALAHMILFSKVQLARGSELVIFSPSAVSNYTDVSVRLASSVHAKKTRRRLLQERVTTLPIGTQLPVPLFQQNGSSIFGCTPSVECGPQYKSLAAGVVTIYAVDPMSKTVGLCTDKGQLQGFEYWLVIFNYNAPCNYTQAPPIRDLIQGVSLSFYDSAADVLLMAIPNLIPNNFHTFVLGFNASDMDIPEEAIAIHHPGGAPAAISTVQGSGISLNFPKPNFPPSEVQPSDETHFQVTWTTGATIGGSSGSPLIDVATNRIVGVLTGGYSNCQDRTQPDYYGRLSVAWKHGLYQYLSSVVVLDKGTSFARKSTVAVMQANDTLPGRPVQHSRLALGMYPNVLHFLPNITSQTLTYYLLDPPLQNETVVTTAEIVSLRGNSIDVTPYVTLQNAHQNFTLADFGTQFVTQVNTTGLTDIVPGGLLRFLLLVNISSDLFPDDFKLMAVKGAAVSADTISIREGSFQG</sequence>
<reference evidence="1 2" key="1">
    <citation type="journal article" date="2012" name="Genome Biol.">
        <title>The genome of the polar eukaryotic microalga coccomyxa subellipsoidea reveals traits of cold adaptation.</title>
        <authorList>
            <person name="Blanc G."/>
            <person name="Agarkova I."/>
            <person name="Grimwood J."/>
            <person name="Kuo A."/>
            <person name="Brueggeman A."/>
            <person name="Dunigan D."/>
            <person name="Gurnon J."/>
            <person name="Ladunga I."/>
            <person name="Lindquist E."/>
            <person name="Lucas S."/>
            <person name="Pangilinan J."/>
            <person name="Proschold T."/>
            <person name="Salamov A."/>
            <person name="Schmutz J."/>
            <person name="Weeks D."/>
            <person name="Yamada T."/>
            <person name="Claverie J.M."/>
            <person name="Grigoriev I."/>
            <person name="Van Etten J."/>
            <person name="Lomsadze A."/>
            <person name="Borodovsky M."/>
        </authorList>
    </citation>
    <scope>NUCLEOTIDE SEQUENCE [LARGE SCALE GENOMIC DNA]</scope>
    <source>
        <strain evidence="1 2">C-169</strain>
    </source>
</reference>
<dbReference type="AlphaFoldDB" id="I0Z800"/>
<gene>
    <name evidence="1" type="ORF">COCSUDRAFT_59280</name>
</gene>
<dbReference type="Proteomes" id="UP000007264">
    <property type="component" value="Unassembled WGS sequence"/>
</dbReference>
<dbReference type="SUPFAM" id="SSF50494">
    <property type="entry name" value="Trypsin-like serine proteases"/>
    <property type="match status" value="1"/>
</dbReference>
<evidence type="ECO:0000313" key="1">
    <source>
        <dbReference type="EMBL" id="EIE26769.1"/>
    </source>
</evidence>
<protein>
    <recommendedName>
        <fullName evidence="3">Peptidase S1 domain-containing protein</fullName>
    </recommendedName>
</protein>
<dbReference type="EMBL" id="AGSI01000002">
    <property type="protein sequence ID" value="EIE26769.1"/>
    <property type="molecule type" value="Genomic_DNA"/>
</dbReference>
<keyword evidence="2" id="KW-1185">Reference proteome</keyword>
<dbReference type="OrthoDB" id="2333706at2759"/>
<name>I0Z800_COCSC</name>
<dbReference type="InterPro" id="IPR009003">
    <property type="entry name" value="Peptidase_S1_PA"/>
</dbReference>
<dbReference type="InterPro" id="IPR043504">
    <property type="entry name" value="Peptidase_S1_PA_chymotrypsin"/>
</dbReference>
<evidence type="ECO:0000313" key="2">
    <source>
        <dbReference type="Proteomes" id="UP000007264"/>
    </source>
</evidence>
<accession>I0Z800</accession>
<comment type="caution">
    <text evidence="1">The sequence shown here is derived from an EMBL/GenBank/DDBJ whole genome shotgun (WGS) entry which is preliminary data.</text>
</comment>
<dbReference type="RefSeq" id="XP_005651313.1">
    <property type="nucleotide sequence ID" value="XM_005651256.1"/>
</dbReference>
<dbReference type="GeneID" id="17044779"/>
<proteinExistence type="predicted"/>
<organism evidence="1 2">
    <name type="scientific">Coccomyxa subellipsoidea (strain C-169)</name>
    <name type="common">Green microalga</name>
    <dbReference type="NCBI Taxonomy" id="574566"/>
    <lineage>
        <taxon>Eukaryota</taxon>
        <taxon>Viridiplantae</taxon>
        <taxon>Chlorophyta</taxon>
        <taxon>core chlorophytes</taxon>
        <taxon>Trebouxiophyceae</taxon>
        <taxon>Trebouxiophyceae incertae sedis</taxon>
        <taxon>Coccomyxaceae</taxon>
        <taxon>Coccomyxa</taxon>
        <taxon>Coccomyxa subellipsoidea</taxon>
    </lineage>
</organism>
<dbReference type="eggNOG" id="ENOG502SBAM">
    <property type="taxonomic scope" value="Eukaryota"/>
</dbReference>
<dbReference type="Gene3D" id="2.40.10.10">
    <property type="entry name" value="Trypsin-like serine proteases"/>
    <property type="match status" value="1"/>
</dbReference>